<evidence type="ECO:0000256" key="1">
    <source>
        <dbReference type="ARBA" id="ARBA00023115"/>
    </source>
</evidence>
<protein>
    <submittedName>
        <fullName evidence="2">Methyltransferase</fullName>
    </submittedName>
</protein>
<proteinExistence type="predicted"/>
<dbReference type="SUPFAM" id="SSF53335">
    <property type="entry name" value="S-adenosyl-L-methionine-dependent methyltransferases"/>
    <property type="match status" value="1"/>
</dbReference>
<gene>
    <name evidence="2" type="ORF">NKI27_00590</name>
</gene>
<dbReference type="PANTHER" id="PTHR43317:SF1">
    <property type="entry name" value="THERMOSPERMINE SYNTHASE ACAULIS5"/>
    <property type="match status" value="1"/>
</dbReference>
<organism evidence="2 3">
    <name type="scientific">Alkalimarinus alittae</name>
    <dbReference type="NCBI Taxonomy" id="2961619"/>
    <lineage>
        <taxon>Bacteria</taxon>
        <taxon>Pseudomonadati</taxon>
        <taxon>Pseudomonadota</taxon>
        <taxon>Gammaproteobacteria</taxon>
        <taxon>Alteromonadales</taxon>
        <taxon>Alteromonadaceae</taxon>
        <taxon>Alkalimarinus</taxon>
    </lineage>
</organism>
<dbReference type="GO" id="GO:0008168">
    <property type="term" value="F:methyltransferase activity"/>
    <property type="evidence" value="ECO:0007669"/>
    <property type="project" value="UniProtKB-KW"/>
</dbReference>
<keyword evidence="2" id="KW-0489">Methyltransferase</keyword>
<sequence length="260" mass="29527">MQPFIKIKDITHHIRYGRNTFKTEDDFGEIFVFDRKDKRVLTFGSIYEQSCISKSRPHILLHQYTQAMITVLLFSHPKKATMLGLGGGALVHSLLHTIPDLELKVVELRSAVIDVATKYFFLPQENRLEVIQQDAYDYLNQKATGSTQLILSDTYLSSGMDIRQASKLFVKQCHRVLSHNGWLVCNLAAAEGVAHTFLQTILESFKTVYVSTLPTGNIILYACTENYDLDKKALKAKASAMEAIFEFPVEPFISRLTRFS</sequence>
<evidence type="ECO:0000313" key="2">
    <source>
        <dbReference type="EMBL" id="UZE96276.1"/>
    </source>
</evidence>
<dbReference type="CDD" id="cd02440">
    <property type="entry name" value="AdoMet_MTases"/>
    <property type="match status" value="1"/>
</dbReference>
<evidence type="ECO:0000313" key="3">
    <source>
        <dbReference type="Proteomes" id="UP001163739"/>
    </source>
</evidence>
<dbReference type="PANTHER" id="PTHR43317">
    <property type="entry name" value="THERMOSPERMINE SYNTHASE ACAULIS5"/>
    <property type="match status" value="1"/>
</dbReference>
<dbReference type="Gene3D" id="3.40.50.150">
    <property type="entry name" value="Vaccinia Virus protein VP39"/>
    <property type="match status" value="1"/>
</dbReference>
<dbReference type="Proteomes" id="UP001163739">
    <property type="component" value="Chromosome"/>
</dbReference>
<dbReference type="GO" id="GO:0032259">
    <property type="term" value="P:methylation"/>
    <property type="evidence" value="ECO:0007669"/>
    <property type="project" value="UniProtKB-KW"/>
</dbReference>
<name>A0ABY6N2F1_9ALTE</name>
<keyword evidence="1" id="KW-0620">Polyamine biosynthesis</keyword>
<accession>A0ABY6N2F1</accession>
<dbReference type="InterPro" id="IPR029063">
    <property type="entry name" value="SAM-dependent_MTases_sf"/>
</dbReference>
<keyword evidence="3" id="KW-1185">Reference proteome</keyword>
<keyword evidence="2" id="KW-0808">Transferase</keyword>
<dbReference type="Pfam" id="PF01564">
    <property type="entry name" value="Spermine_synth"/>
    <property type="match status" value="1"/>
</dbReference>
<reference evidence="2" key="1">
    <citation type="submission" date="2022-06" db="EMBL/GenBank/DDBJ databases">
        <title>Alkalimarinus sp. nov., isolated from gut of a Alitta virens.</title>
        <authorList>
            <person name="Yang A.I."/>
            <person name="Shin N.-R."/>
        </authorList>
    </citation>
    <scope>NUCLEOTIDE SEQUENCE</scope>
    <source>
        <strain evidence="2">A2M4</strain>
    </source>
</reference>
<dbReference type="EMBL" id="CP100390">
    <property type="protein sequence ID" value="UZE96276.1"/>
    <property type="molecule type" value="Genomic_DNA"/>
</dbReference>
<dbReference type="RefSeq" id="WP_265047760.1">
    <property type="nucleotide sequence ID" value="NZ_CP100390.1"/>
</dbReference>